<dbReference type="EMBL" id="DXHS01000006">
    <property type="protein sequence ID" value="HIW01755.1"/>
    <property type="molecule type" value="Genomic_DNA"/>
</dbReference>
<accession>A0A9D1PZG0</accession>
<reference evidence="2" key="1">
    <citation type="journal article" date="2021" name="PeerJ">
        <title>Extensive microbial diversity within the chicken gut microbiome revealed by metagenomics and culture.</title>
        <authorList>
            <person name="Gilroy R."/>
            <person name="Ravi A."/>
            <person name="Getino M."/>
            <person name="Pursley I."/>
            <person name="Horton D.L."/>
            <person name="Alikhan N.F."/>
            <person name="Baker D."/>
            <person name="Gharbi K."/>
            <person name="Hall N."/>
            <person name="Watson M."/>
            <person name="Adriaenssens E.M."/>
            <person name="Foster-Nyarko E."/>
            <person name="Jarju S."/>
            <person name="Secka A."/>
            <person name="Antonio M."/>
            <person name="Oren A."/>
            <person name="Chaudhuri R.R."/>
            <person name="La Ragione R."/>
            <person name="Hildebrand F."/>
            <person name="Pallen M.J."/>
        </authorList>
    </citation>
    <scope>NUCLEOTIDE SEQUENCE</scope>
    <source>
        <strain evidence="2">12435</strain>
    </source>
</reference>
<dbReference type="Gene3D" id="1.10.8.60">
    <property type="match status" value="1"/>
</dbReference>
<sequence length="376" mass="41482">MGKKGSERETASLEELEKQFAEHTNAIRKVLGGRRDKRDLSLEDKQKLRAEYGMAAQTARALSERHTDAAKSKAYAEYFRQLSDVAASYGSVMKSRVPDTTFDDVKGLEGVKKLVKSFMYMAEHPDIVKHYKLEGGLGMLMYGAPGTGKTMFAEAVANAMDLPLFVVTPADIFKSYVGESEAAVRQIFGELDACPDGAILFVDECESIFSRRSSDTKDYKAAVTTELLQRLNGFGVDGSKRIIIAATNRPDVIDPAYLRYKRFSHLVHVPPPDVEAKRAIIAGKLEGIELGGVGVEDILQMTEPVGFVPGAERAYYSAADLCGIIEEASRFALERLMSAGSSVPIPLTRDMFEEAFRKIPPSIPEALLKKYENFRV</sequence>
<keyword evidence="2" id="KW-0547">Nucleotide-binding</keyword>
<dbReference type="Pfam" id="PF00004">
    <property type="entry name" value="AAA"/>
    <property type="match status" value="1"/>
</dbReference>
<dbReference type="Proteomes" id="UP000823990">
    <property type="component" value="Unassembled WGS sequence"/>
</dbReference>
<evidence type="ECO:0000313" key="2">
    <source>
        <dbReference type="EMBL" id="HIW01755.1"/>
    </source>
</evidence>
<gene>
    <name evidence="2" type="ORF">H9892_00220</name>
</gene>
<evidence type="ECO:0000259" key="1">
    <source>
        <dbReference type="SMART" id="SM00382"/>
    </source>
</evidence>
<dbReference type="InterPro" id="IPR003593">
    <property type="entry name" value="AAA+_ATPase"/>
</dbReference>
<dbReference type="Gene3D" id="3.40.50.300">
    <property type="entry name" value="P-loop containing nucleotide triphosphate hydrolases"/>
    <property type="match status" value="1"/>
</dbReference>
<keyword evidence="2" id="KW-0067">ATP-binding</keyword>
<protein>
    <submittedName>
        <fullName evidence="2">ATP-binding protein</fullName>
    </submittedName>
</protein>
<dbReference type="GO" id="GO:0016887">
    <property type="term" value="F:ATP hydrolysis activity"/>
    <property type="evidence" value="ECO:0007669"/>
    <property type="project" value="InterPro"/>
</dbReference>
<dbReference type="SMART" id="SM00382">
    <property type="entry name" value="AAA"/>
    <property type="match status" value="1"/>
</dbReference>
<name>A0A9D1PZG0_9FIRM</name>
<proteinExistence type="predicted"/>
<organism evidence="2 3">
    <name type="scientific">Candidatus Protoclostridium stercorigallinarum</name>
    <dbReference type="NCBI Taxonomy" id="2838741"/>
    <lineage>
        <taxon>Bacteria</taxon>
        <taxon>Bacillati</taxon>
        <taxon>Bacillota</taxon>
        <taxon>Clostridia</taxon>
        <taxon>Candidatus Protoclostridium</taxon>
    </lineage>
</organism>
<dbReference type="GO" id="GO:0005524">
    <property type="term" value="F:ATP binding"/>
    <property type="evidence" value="ECO:0007669"/>
    <property type="project" value="UniProtKB-KW"/>
</dbReference>
<reference evidence="2" key="2">
    <citation type="submission" date="2021-04" db="EMBL/GenBank/DDBJ databases">
        <authorList>
            <person name="Gilroy R."/>
        </authorList>
    </citation>
    <scope>NUCLEOTIDE SEQUENCE</scope>
    <source>
        <strain evidence="2">12435</strain>
    </source>
</reference>
<dbReference type="InterPro" id="IPR050168">
    <property type="entry name" value="AAA_ATPase_domain"/>
</dbReference>
<dbReference type="SUPFAM" id="SSF52540">
    <property type="entry name" value="P-loop containing nucleoside triphosphate hydrolases"/>
    <property type="match status" value="1"/>
</dbReference>
<dbReference type="InterPro" id="IPR003959">
    <property type="entry name" value="ATPase_AAA_core"/>
</dbReference>
<feature type="domain" description="AAA+ ATPase" evidence="1">
    <location>
        <begin position="135"/>
        <end position="273"/>
    </location>
</feature>
<dbReference type="AlphaFoldDB" id="A0A9D1PZG0"/>
<evidence type="ECO:0000313" key="3">
    <source>
        <dbReference type="Proteomes" id="UP000823990"/>
    </source>
</evidence>
<comment type="caution">
    <text evidence="2">The sequence shown here is derived from an EMBL/GenBank/DDBJ whole genome shotgun (WGS) entry which is preliminary data.</text>
</comment>
<dbReference type="InterPro" id="IPR027417">
    <property type="entry name" value="P-loop_NTPase"/>
</dbReference>
<dbReference type="PANTHER" id="PTHR23077">
    <property type="entry name" value="AAA-FAMILY ATPASE"/>
    <property type="match status" value="1"/>
</dbReference>
<dbReference type="CDD" id="cd19481">
    <property type="entry name" value="RecA-like_protease"/>
    <property type="match status" value="1"/>
</dbReference>